<feature type="transmembrane region" description="Helical" evidence="1">
    <location>
        <begin position="100"/>
        <end position="118"/>
    </location>
</feature>
<keyword evidence="1" id="KW-0472">Membrane</keyword>
<keyword evidence="1" id="KW-0812">Transmembrane</keyword>
<evidence type="ECO:0000313" key="2">
    <source>
        <dbReference type="EMBL" id="MFC2969266.1"/>
    </source>
</evidence>
<reference evidence="3" key="1">
    <citation type="journal article" date="2019" name="Int. J. Syst. Evol. Microbiol.">
        <title>The Global Catalogue of Microorganisms (GCM) 10K type strain sequencing project: providing services to taxonomists for standard genome sequencing and annotation.</title>
        <authorList>
            <consortium name="The Broad Institute Genomics Platform"/>
            <consortium name="The Broad Institute Genome Sequencing Center for Infectious Disease"/>
            <person name="Wu L."/>
            <person name="Ma J."/>
        </authorList>
    </citation>
    <scope>NUCLEOTIDE SEQUENCE [LARGE SCALE GENOMIC DNA]</scope>
    <source>
        <strain evidence="3">KCTC 62192</strain>
    </source>
</reference>
<proteinExistence type="predicted"/>
<keyword evidence="3" id="KW-1185">Reference proteome</keyword>
<comment type="caution">
    <text evidence="2">The sequence shown here is derived from an EMBL/GenBank/DDBJ whole genome shotgun (WGS) entry which is preliminary data.</text>
</comment>
<evidence type="ECO:0000256" key="1">
    <source>
        <dbReference type="SAM" id="Phobius"/>
    </source>
</evidence>
<organism evidence="2 3">
    <name type="scientific">Acidimangrovimonas pyrenivorans</name>
    <dbReference type="NCBI Taxonomy" id="2030798"/>
    <lineage>
        <taxon>Bacteria</taxon>
        <taxon>Pseudomonadati</taxon>
        <taxon>Pseudomonadota</taxon>
        <taxon>Alphaproteobacteria</taxon>
        <taxon>Rhodobacterales</taxon>
        <taxon>Paracoccaceae</taxon>
        <taxon>Acidimangrovimonas</taxon>
    </lineage>
</organism>
<accession>A0ABV7AK82</accession>
<sequence length="178" mass="19148">MTRARAAYAAFFAATAALYGAMVGWSLPRIAAAAGGRMPFDMRPAGYTYDDARALLAALDGVTTEFYLDVQQRLDLFYPGMLALALGIALWHLTRRWPLWLRLAGLALCAATAGFDWLENARVAEMLRGGAEALTPEMAAAASRATVVKSALGATAMTLVLALALIRLGQWLRARRKG</sequence>
<gene>
    <name evidence="2" type="ORF">ACFOES_14265</name>
</gene>
<keyword evidence="1" id="KW-1133">Transmembrane helix</keyword>
<feature type="transmembrane region" description="Helical" evidence="1">
    <location>
        <begin position="151"/>
        <end position="169"/>
    </location>
</feature>
<feature type="transmembrane region" description="Helical" evidence="1">
    <location>
        <begin position="76"/>
        <end position="93"/>
    </location>
</feature>
<dbReference type="Proteomes" id="UP001595443">
    <property type="component" value="Unassembled WGS sequence"/>
</dbReference>
<protein>
    <recommendedName>
        <fullName evidence="4">DUF1772 domain-containing protein</fullName>
    </recommendedName>
</protein>
<dbReference type="RefSeq" id="WP_377833976.1">
    <property type="nucleotide sequence ID" value="NZ_JBHRSK010000011.1"/>
</dbReference>
<name>A0ABV7AK82_9RHOB</name>
<evidence type="ECO:0008006" key="4">
    <source>
        <dbReference type="Google" id="ProtNLM"/>
    </source>
</evidence>
<dbReference type="EMBL" id="JBHRSK010000011">
    <property type="protein sequence ID" value="MFC2969266.1"/>
    <property type="molecule type" value="Genomic_DNA"/>
</dbReference>
<evidence type="ECO:0000313" key="3">
    <source>
        <dbReference type="Proteomes" id="UP001595443"/>
    </source>
</evidence>